<gene>
    <name evidence="2" type="ORF">Poli38472_005085</name>
</gene>
<dbReference type="InterPro" id="IPR023214">
    <property type="entry name" value="HAD_sf"/>
</dbReference>
<comment type="caution">
    <text evidence="2">The sequence shown here is derived from an EMBL/GenBank/DDBJ whole genome shotgun (WGS) entry which is preliminary data.</text>
</comment>
<dbReference type="SUPFAM" id="SSF56784">
    <property type="entry name" value="HAD-like"/>
    <property type="match status" value="1"/>
</dbReference>
<proteinExistence type="predicted"/>
<dbReference type="SUPFAM" id="SSF82704">
    <property type="entry name" value="AlbA-like"/>
    <property type="match status" value="1"/>
</dbReference>
<dbReference type="InterPro" id="IPR036412">
    <property type="entry name" value="HAD-like_sf"/>
</dbReference>
<dbReference type="InterPro" id="IPR036882">
    <property type="entry name" value="Alba-like_dom_sf"/>
</dbReference>
<evidence type="ECO:0000256" key="1">
    <source>
        <dbReference type="PIRSR" id="PIRSR610708-1"/>
    </source>
</evidence>
<protein>
    <submittedName>
        <fullName evidence="2">Uncharacterized protein</fullName>
    </submittedName>
</protein>
<feature type="active site" description="Nucleophile" evidence="1">
    <location>
        <position position="11"/>
    </location>
</feature>
<keyword evidence="3" id="KW-1185">Reference proteome</keyword>
<dbReference type="PANTHER" id="PTHR35134">
    <property type="entry name" value="NUCLEOTIDASE YQFW-RELATED"/>
    <property type="match status" value="1"/>
</dbReference>
<organism evidence="2 3">
    <name type="scientific">Pythium oligandrum</name>
    <name type="common">Mycoparasitic fungus</name>
    <dbReference type="NCBI Taxonomy" id="41045"/>
    <lineage>
        <taxon>Eukaryota</taxon>
        <taxon>Sar</taxon>
        <taxon>Stramenopiles</taxon>
        <taxon>Oomycota</taxon>
        <taxon>Peronosporomycetes</taxon>
        <taxon>Pythiales</taxon>
        <taxon>Pythiaceae</taxon>
        <taxon>Pythium</taxon>
    </lineage>
</organism>
<dbReference type="Gene3D" id="3.40.50.1000">
    <property type="entry name" value="HAD superfamily/HAD-like"/>
    <property type="match status" value="1"/>
</dbReference>
<dbReference type="Pfam" id="PF06941">
    <property type="entry name" value="NT5C"/>
    <property type="match status" value="1"/>
</dbReference>
<reference evidence="2" key="1">
    <citation type="submission" date="2019-03" db="EMBL/GenBank/DDBJ databases">
        <title>Long read genome sequence of the mycoparasitic Pythium oligandrum ATCC 38472 isolated from sugarbeet rhizosphere.</title>
        <authorList>
            <person name="Gaulin E."/>
        </authorList>
    </citation>
    <scope>NUCLEOTIDE SEQUENCE</scope>
    <source>
        <strain evidence="2">ATCC 38472_TT</strain>
    </source>
</reference>
<feature type="active site" description="Proton donor" evidence="1">
    <location>
        <position position="13"/>
    </location>
</feature>
<sequence>MTEHRVALAIDLDHTLGQLLPAVVDWHNASAKTAVKEEQLKTADWIKHLGIADADVEEKLLEFYHSEQFTSNVATVDGAKDVLKPLRKYFSLFVVTDRPRVVEKATREWLDTNFSGVFDKLLFLDEDSKDDIVSRKKEIYDEFKVKIAIGSDPAILVKTTEDIDHSIKVGTVPWAAKEGTGKAVVVSDWAAAKPVLEKIIQDLGLKPSDKVSNGPKLSRYTDDLVTVSTKKPASFYASMINSKFVVQKQEVIRLQAAEGAITTAVQAAEMLKLQKHAAVTKISTRYVFKKMRGEPGHRVPKIEIILHKTAATA</sequence>
<dbReference type="Gene3D" id="3.30.110.20">
    <property type="entry name" value="Alba-like domain"/>
    <property type="match status" value="1"/>
</dbReference>
<dbReference type="GO" id="GO:0009264">
    <property type="term" value="P:deoxyribonucleotide catabolic process"/>
    <property type="evidence" value="ECO:0007669"/>
    <property type="project" value="InterPro"/>
</dbReference>
<evidence type="ECO:0000313" key="2">
    <source>
        <dbReference type="EMBL" id="TMW62467.1"/>
    </source>
</evidence>
<dbReference type="EMBL" id="SPLM01000073">
    <property type="protein sequence ID" value="TMW62467.1"/>
    <property type="molecule type" value="Genomic_DNA"/>
</dbReference>
<dbReference type="InterPro" id="IPR052419">
    <property type="entry name" value="5_3-deoxyribonucleotidase-like"/>
</dbReference>
<dbReference type="Proteomes" id="UP000794436">
    <property type="component" value="Unassembled WGS sequence"/>
</dbReference>
<dbReference type="InterPro" id="IPR010708">
    <property type="entry name" value="5'(3')-deoxyribonucleotidase"/>
</dbReference>
<dbReference type="GO" id="GO:0008253">
    <property type="term" value="F:5'-nucleotidase activity"/>
    <property type="evidence" value="ECO:0007669"/>
    <property type="project" value="InterPro"/>
</dbReference>
<dbReference type="OrthoDB" id="10248475at2759"/>
<name>A0A8K1CFP6_PYTOL</name>
<dbReference type="PANTHER" id="PTHR35134:SF2">
    <property type="entry name" value="NUCLEOTIDASE YQFW-RELATED"/>
    <property type="match status" value="1"/>
</dbReference>
<evidence type="ECO:0000313" key="3">
    <source>
        <dbReference type="Proteomes" id="UP000794436"/>
    </source>
</evidence>
<dbReference type="GO" id="GO:0003676">
    <property type="term" value="F:nucleic acid binding"/>
    <property type="evidence" value="ECO:0007669"/>
    <property type="project" value="InterPro"/>
</dbReference>
<dbReference type="AlphaFoldDB" id="A0A8K1CFP6"/>
<accession>A0A8K1CFP6</accession>